<keyword evidence="7" id="KW-1185">Reference proteome</keyword>
<feature type="domain" description="Sgo0707-like N2" evidence="5">
    <location>
        <begin position="194"/>
        <end position="319"/>
    </location>
</feature>
<organism evidence="6 7">
    <name type="scientific">Arthrobacter stackebrandtii</name>
    <dbReference type="NCBI Taxonomy" id="272161"/>
    <lineage>
        <taxon>Bacteria</taxon>
        <taxon>Bacillati</taxon>
        <taxon>Actinomycetota</taxon>
        <taxon>Actinomycetes</taxon>
        <taxon>Micrococcales</taxon>
        <taxon>Micrococcaceae</taxon>
        <taxon>Arthrobacter</taxon>
    </lineage>
</organism>
<keyword evidence="1" id="KW-0812">Transmembrane</keyword>
<dbReference type="InterPro" id="IPR032364">
    <property type="entry name" value="GramPos_pilinD1_N"/>
</dbReference>
<dbReference type="RefSeq" id="WP_209680437.1">
    <property type="nucleotide sequence ID" value="NZ_JAGIOI010000001.1"/>
</dbReference>
<evidence type="ECO:0000256" key="2">
    <source>
        <dbReference type="SAM" id="SignalP"/>
    </source>
</evidence>
<comment type="caution">
    <text evidence="6">The sequence shown here is derived from an EMBL/GenBank/DDBJ whole genome shotgun (WGS) entry which is preliminary data.</text>
</comment>
<evidence type="ECO:0000259" key="5">
    <source>
        <dbReference type="Pfam" id="PF20623"/>
    </source>
</evidence>
<dbReference type="Proteomes" id="UP000711614">
    <property type="component" value="Unassembled WGS sequence"/>
</dbReference>
<accession>A0ABS4YX12</accession>
<dbReference type="NCBIfam" id="NF033902">
    <property type="entry name" value="iso_D2_wall_anc"/>
    <property type="match status" value="1"/>
</dbReference>
<dbReference type="NCBIfam" id="TIGR04226">
    <property type="entry name" value="RrgB_K2N_iso_D2"/>
    <property type="match status" value="1"/>
</dbReference>
<dbReference type="InterPro" id="IPR013783">
    <property type="entry name" value="Ig-like_fold"/>
</dbReference>
<dbReference type="Pfam" id="PF20623">
    <property type="entry name" value="Sgo0707_N2"/>
    <property type="match status" value="1"/>
</dbReference>
<keyword evidence="2" id="KW-0732">Signal</keyword>
<dbReference type="InterPro" id="IPR041033">
    <property type="entry name" value="SpaA_PFL_dom_1"/>
</dbReference>
<keyword evidence="1" id="KW-0472">Membrane</keyword>
<dbReference type="Pfam" id="PF16555">
    <property type="entry name" value="GramPos_pilinD1"/>
    <property type="match status" value="1"/>
</dbReference>
<feature type="domain" description="Gram-positive pilin subunit D1 N-terminal" evidence="3">
    <location>
        <begin position="46"/>
        <end position="182"/>
    </location>
</feature>
<evidence type="ECO:0000256" key="1">
    <source>
        <dbReference type="SAM" id="Phobius"/>
    </source>
</evidence>
<dbReference type="InterPro" id="IPR048052">
    <property type="entry name" value="FM1-like"/>
</dbReference>
<name>A0ABS4YX12_9MICC</name>
<feature type="chain" id="PRO_5045559744" evidence="2">
    <location>
        <begin position="36"/>
        <end position="483"/>
    </location>
</feature>
<dbReference type="Gene3D" id="2.60.40.10">
    <property type="entry name" value="Immunoglobulins"/>
    <property type="match status" value="2"/>
</dbReference>
<evidence type="ECO:0000259" key="3">
    <source>
        <dbReference type="Pfam" id="PF16555"/>
    </source>
</evidence>
<dbReference type="InterPro" id="IPR046473">
    <property type="entry name" value="Sgo0707-like_N2"/>
</dbReference>
<dbReference type="EMBL" id="JAGIOI010000001">
    <property type="protein sequence ID" value="MBP2413286.1"/>
    <property type="molecule type" value="Genomic_DNA"/>
</dbReference>
<dbReference type="InterPro" id="IPR026466">
    <property type="entry name" value="Fim_isopep_form_D2_dom"/>
</dbReference>
<gene>
    <name evidence="6" type="ORF">JOF48_002085</name>
</gene>
<evidence type="ECO:0000313" key="6">
    <source>
        <dbReference type="EMBL" id="MBP2413286.1"/>
    </source>
</evidence>
<evidence type="ECO:0000259" key="4">
    <source>
        <dbReference type="Pfam" id="PF17802"/>
    </source>
</evidence>
<feature type="transmembrane region" description="Helical" evidence="1">
    <location>
        <begin position="454"/>
        <end position="472"/>
    </location>
</feature>
<protein>
    <submittedName>
        <fullName evidence="6">Fimbrial isopeptide formation D2 family protein/LPXTG-motif cell wall-anchored protein</fullName>
    </submittedName>
</protein>
<proteinExistence type="predicted"/>
<dbReference type="Gene3D" id="2.60.40.740">
    <property type="match status" value="1"/>
</dbReference>
<sequence length="483" mass="50184">MSTARTPFKRRITAGIGIAALATSALFGSMLPANAADVGNINADTPTSLTIHKHAQPAGPGAEHNGTELETAPDSAGLVGVTFKIEKVTNIDLASSEGWAATVGLTPEGVKDSLEFVDEAPTGAGGILTFDGLQQAVYLVTETGAGDNNVAFAAKPFLVTLPLPNKEDNTWIYDVHVYPKNSLASITKDVNDSAATSLGDTVNWKIAAKVPNKSADAPLTKFEITDQLDPRLTFQNATATLASGTAIVEPTDYTVDASSGTVKVVFTAEGLAKFATDETVNVALATTVTTLTGDSGIITNNATVFTNENSFTSDTAQTNWGKVIIRKTDSVDQTKNLKGAEFQIYATEADAKAGNNALSVTSNGVKSAVATSGENGIVTIDGLRATVNGTDEAITYWLVETKAPTGYTISTDASKTKPQSFTVDSAIDTTVDITIKNAQTPPFMLPLTGGSGTAMFMMVGLGILAVAGGVAMRKRSTRRTSQA</sequence>
<reference evidence="6 7" key="1">
    <citation type="submission" date="2021-03" db="EMBL/GenBank/DDBJ databases">
        <title>Sequencing the genomes of 1000 actinobacteria strains.</title>
        <authorList>
            <person name="Klenk H.-P."/>
        </authorList>
    </citation>
    <scope>NUCLEOTIDE SEQUENCE [LARGE SCALE GENOMIC DNA]</scope>
    <source>
        <strain evidence="6 7">DSM 16005</strain>
    </source>
</reference>
<keyword evidence="1" id="KW-1133">Transmembrane helix</keyword>
<feature type="signal peptide" evidence="2">
    <location>
        <begin position="1"/>
        <end position="35"/>
    </location>
</feature>
<evidence type="ECO:0000313" key="7">
    <source>
        <dbReference type="Proteomes" id="UP000711614"/>
    </source>
</evidence>
<feature type="domain" description="SpaA-like prealbumin fold" evidence="4">
    <location>
        <begin position="321"/>
        <end position="434"/>
    </location>
</feature>
<dbReference type="Pfam" id="PF17802">
    <property type="entry name" value="SpaA"/>
    <property type="match status" value="1"/>
</dbReference>
<dbReference type="NCBIfam" id="TIGR01167">
    <property type="entry name" value="LPXTG_anchor"/>
    <property type="match status" value="1"/>
</dbReference>